<evidence type="ECO:0000259" key="13">
    <source>
        <dbReference type="Pfam" id="PF01433"/>
    </source>
</evidence>
<evidence type="ECO:0000256" key="3">
    <source>
        <dbReference type="ARBA" id="ARBA00010136"/>
    </source>
</evidence>
<evidence type="ECO:0000256" key="1">
    <source>
        <dbReference type="ARBA" id="ARBA00000098"/>
    </source>
</evidence>
<reference evidence="18" key="1">
    <citation type="journal article" date="2019" name="Int. J. Syst. Evol. Microbiol.">
        <title>The Global Catalogue of Microorganisms (GCM) 10K type strain sequencing project: providing services to taxonomists for standard genome sequencing and annotation.</title>
        <authorList>
            <consortium name="The Broad Institute Genomics Platform"/>
            <consortium name="The Broad Institute Genome Sequencing Center for Infectious Disease"/>
            <person name="Wu L."/>
            <person name="Ma J."/>
        </authorList>
    </citation>
    <scope>NUCLEOTIDE SEQUENCE [LARGE SCALE GENOMIC DNA]</scope>
    <source>
        <strain evidence="18">CECT 8288</strain>
    </source>
</reference>
<dbReference type="PRINTS" id="PR00756">
    <property type="entry name" value="ALADIPTASE"/>
</dbReference>
<name>A0ABV7WMC9_9GAMM</name>
<dbReference type="InterPro" id="IPR014782">
    <property type="entry name" value="Peptidase_M1_dom"/>
</dbReference>
<dbReference type="EC" id="3.4.11.2" evidence="4 12"/>
<dbReference type="InterPro" id="IPR027268">
    <property type="entry name" value="Peptidase_M4/M1_CTD_sf"/>
</dbReference>
<dbReference type="PANTHER" id="PTHR46322:SF1">
    <property type="entry name" value="PUROMYCIN-SENSITIVE AMINOPEPTIDASE"/>
    <property type="match status" value="1"/>
</dbReference>
<dbReference type="InterPro" id="IPR024601">
    <property type="entry name" value="Peptidase_M1_pepN_C"/>
</dbReference>
<evidence type="ECO:0000259" key="16">
    <source>
        <dbReference type="Pfam" id="PF17900"/>
    </source>
</evidence>
<dbReference type="Pfam" id="PF17432">
    <property type="entry name" value="DUF3458_C"/>
    <property type="match status" value="1"/>
</dbReference>
<organism evidence="17 18">
    <name type="scientific">Reinekea marina</name>
    <dbReference type="NCBI Taxonomy" id="1310421"/>
    <lineage>
        <taxon>Bacteria</taxon>
        <taxon>Pseudomonadati</taxon>
        <taxon>Pseudomonadota</taxon>
        <taxon>Gammaproteobacteria</taxon>
        <taxon>Oceanospirillales</taxon>
        <taxon>Saccharospirillaceae</taxon>
        <taxon>Reinekea</taxon>
    </lineage>
</organism>
<dbReference type="Pfam" id="PF11940">
    <property type="entry name" value="DUF3458"/>
    <property type="match status" value="1"/>
</dbReference>
<dbReference type="InterPro" id="IPR038438">
    <property type="entry name" value="PepN_Ig-like_sf"/>
</dbReference>
<comment type="similarity">
    <text evidence="3">Belongs to the peptidase M1 family.</text>
</comment>
<evidence type="ECO:0000256" key="5">
    <source>
        <dbReference type="ARBA" id="ARBA00015611"/>
    </source>
</evidence>
<dbReference type="Gene3D" id="1.25.50.10">
    <property type="entry name" value="Peptidase M1, alanyl aminopeptidase, C-terminal domain"/>
    <property type="match status" value="1"/>
</dbReference>
<evidence type="ECO:0000313" key="17">
    <source>
        <dbReference type="EMBL" id="MFC3700371.1"/>
    </source>
</evidence>
<dbReference type="Pfam" id="PF01433">
    <property type="entry name" value="Peptidase_M1"/>
    <property type="match status" value="1"/>
</dbReference>
<gene>
    <name evidence="17" type="primary">pepN</name>
    <name evidence="17" type="ORF">ACFOND_01865</name>
</gene>
<evidence type="ECO:0000259" key="15">
    <source>
        <dbReference type="Pfam" id="PF17432"/>
    </source>
</evidence>
<dbReference type="GO" id="GO:0016285">
    <property type="term" value="F:alanyl aminopeptidase activity"/>
    <property type="evidence" value="ECO:0007669"/>
    <property type="project" value="UniProtKB-EC"/>
</dbReference>
<comment type="catalytic activity">
    <reaction evidence="1">
        <text>Release of an N-terminal amino acid, Xaa-|-Yaa- from a peptide, amide or arylamide. Xaa is preferably Ala, but may be most amino acids including Pro (slow action). When a terminal hydrophobic residue is followed by a prolyl residue, the two may be released as an intact Xaa-Pro dipeptide.</text>
        <dbReference type="EC" id="3.4.11.2"/>
    </reaction>
</comment>
<dbReference type="SUPFAM" id="SSF55486">
    <property type="entry name" value="Metalloproteases ('zincins'), catalytic domain"/>
    <property type="match status" value="1"/>
</dbReference>
<dbReference type="Pfam" id="PF17900">
    <property type="entry name" value="Peptidase_M1_N"/>
    <property type="match status" value="1"/>
</dbReference>
<dbReference type="Gene3D" id="2.60.40.1730">
    <property type="entry name" value="tricorn interacting facor f3 domain"/>
    <property type="match status" value="1"/>
</dbReference>
<dbReference type="Gene3D" id="1.10.390.10">
    <property type="entry name" value="Neutral Protease Domain 2"/>
    <property type="match status" value="1"/>
</dbReference>
<evidence type="ECO:0000256" key="4">
    <source>
        <dbReference type="ARBA" id="ARBA00012564"/>
    </source>
</evidence>
<evidence type="ECO:0000256" key="10">
    <source>
        <dbReference type="ARBA" id="ARBA00022833"/>
    </source>
</evidence>
<keyword evidence="11" id="KW-0482">Metalloprotease</keyword>
<keyword evidence="8" id="KW-0479">Metal-binding</keyword>
<evidence type="ECO:0000256" key="11">
    <source>
        <dbReference type="ARBA" id="ARBA00023049"/>
    </source>
</evidence>
<dbReference type="NCBIfam" id="TIGR02414">
    <property type="entry name" value="pepN_proteo"/>
    <property type="match status" value="1"/>
</dbReference>
<dbReference type="RefSeq" id="WP_290282184.1">
    <property type="nucleotide sequence ID" value="NZ_JAUFQI010000001.1"/>
</dbReference>
<dbReference type="InterPro" id="IPR001930">
    <property type="entry name" value="Peptidase_M1"/>
</dbReference>
<keyword evidence="9 17" id="KW-0378">Hydrolase</keyword>
<dbReference type="Gene3D" id="3.30.2010.30">
    <property type="match status" value="1"/>
</dbReference>
<evidence type="ECO:0000256" key="8">
    <source>
        <dbReference type="ARBA" id="ARBA00022723"/>
    </source>
</evidence>
<keyword evidence="10" id="KW-0862">Zinc</keyword>
<evidence type="ECO:0000256" key="7">
    <source>
        <dbReference type="ARBA" id="ARBA00022670"/>
    </source>
</evidence>
<dbReference type="CDD" id="cd09600">
    <property type="entry name" value="M1_APN"/>
    <property type="match status" value="1"/>
</dbReference>
<feature type="domain" description="Peptidase M1 alanyl aminopeptidase C-terminal" evidence="15">
    <location>
        <begin position="555"/>
        <end position="872"/>
    </location>
</feature>
<accession>A0ABV7WMC9</accession>
<proteinExistence type="inferred from homology"/>
<feature type="domain" description="Peptidase M1 alanyl aminopeptidase Ig-like fold" evidence="14">
    <location>
        <begin position="449"/>
        <end position="551"/>
    </location>
</feature>
<dbReference type="InterPro" id="IPR012779">
    <property type="entry name" value="Peptidase_M1_pepN"/>
</dbReference>
<evidence type="ECO:0000256" key="12">
    <source>
        <dbReference type="NCBIfam" id="TIGR02414"/>
    </source>
</evidence>
<evidence type="ECO:0000256" key="6">
    <source>
        <dbReference type="ARBA" id="ARBA00022438"/>
    </source>
</evidence>
<dbReference type="Gene3D" id="2.60.40.1840">
    <property type="match status" value="1"/>
</dbReference>
<dbReference type="EMBL" id="JBHRYN010000004">
    <property type="protein sequence ID" value="MFC3700371.1"/>
    <property type="molecule type" value="Genomic_DNA"/>
</dbReference>
<evidence type="ECO:0000313" key="18">
    <source>
        <dbReference type="Proteomes" id="UP001595710"/>
    </source>
</evidence>
<protein>
    <recommendedName>
        <fullName evidence="5 12">Aminopeptidase N</fullName>
        <ecNumber evidence="4 12">3.4.11.2</ecNumber>
    </recommendedName>
</protein>
<keyword evidence="18" id="KW-1185">Reference proteome</keyword>
<comment type="caution">
    <text evidence="17">The sequence shown here is derived from an EMBL/GenBank/DDBJ whole genome shotgun (WGS) entry which is preliminary data.</text>
</comment>
<sequence length="873" mass="97897">MRTDTARTIRLKDYKKPDYTIKKTDLTIQIFENYTQVESTLHMHKNPEVVGFPVLQLNGIDQQIQQIQLDELVLTESDYQYEDELLTVQPGKDEFVFKSITHIKPNENTSLEGLYQSGTMICSQCEAEGFRKITFYLDRPDVMSVFTTRIEADAKQYPILLSNGNPVEQGELAGGRHFATWHDPFPKPSYLFAAVAGDLVRHDDVFVTQSGREVSLRIFAEAHNAHKTDFALDSLKRSMAWDEKRYGREYDLDIFMIVASDFFNMGAMENKGLNIFNSAAVLASPETSSDDRFDRIEAIVAHEYFHNWSGNRVTCRDWFQLTLKEGLTVYRDSQFTADTHNATVKRISDVDMLKAAQFSEDAGPNAHPIQPQEYVEINNFYTATVYEKGAEVIGMIHTILGEALFRQGTDLYFETFDGQAATTDDFIGCMEKVSGHDFTQFKRWYVQAGTPNVAVEESFDANAGQYKLTFTQSCRPTPNQPEKRPFVIPVKMALLSEQGKELPISCDGDFNSDTSVLLLKEATTVVTFSGLNAKPVASLFRDFSAPVTVDMALSDQDQMTLATKDSNAFNRTNALQSVFVEVIRKLNADIDSAIPESVDELIKATLGDGSLVDAVKAQMITLPSFAVLRTMFSPINAQALAFAREKLKRHIAVTFAEQWQQLANSLASAQPYEFNAAEAGRRALHGTAISYWVSSGQVEAINFAEALYRAAENQSDRLNGLQAVLSSDDQERSEKLLTHYYRQWKDDTQMVETWLALNAGQKSFDVAQANALMAHEAFDLTNPNKVRSVLGAFASNFEAFHAGEVGNYQFIAEQIVKLDQVNPQVAARFTKVLESWRVFTEDRGVPMKQALEMIVSTDGLSPDVSELAMNALK</sequence>
<keyword evidence="6 17" id="KW-0031">Aminopeptidase</keyword>
<feature type="domain" description="Peptidase M1 membrane alanine aminopeptidase" evidence="13">
    <location>
        <begin position="230"/>
        <end position="444"/>
    </location>
</feature>
<feature type="domain" description="Aminopeptidase N-like N-terminal" evidence="16">
    <location>
        <begin position="54"/>
        <end position="191"/>
    </location>
</feature>
<evidence type="ECO:0000259" key="14">
    <source>
        <dbReference type="Pfam" id="PF11940"/>
    </source>
</evidence>
<dbReference type="PANTHER" id="PTHR46322">
    <property type="entry name" value="PUROMYCIN-SENSITIVE AMINOPEPTIDASE"/>
    <property type="match status" value="1"/>
</dbReference>
<evidence type="ECO:0000256" key="9">
    <source>
        <dbReference type="ARBA" id="ARBA00022801"/>
    </source>
</evidence>
<dbReference type="InterPro" id="IPR037144">
    <property type="entry name" value="Peptidase_M1_pepN_C_sf"/>
</dbReference>
<evidence type="ECO:0000256" key="2">
    <source>
        <dbReference type="ARBA" id="ARBA00001947"/>
    </source>
</evidence>
<dbReference type="SUPFAM" id="SSF63737">
    <property type="entry name" value="Leukotriene A4 hydrolase N-terminal domain"/>
    <property type="match status" value="1"/>
</dbReference>
<dbReference type="InterPro" id="IPR045357">
    <property type="entry name" value="Aminopeptidase_N-like_N"/>
</dbReference>
<dbReference type="Proteomes" id="UP001595710">
    <property type="component" value="Unassembled WGS sequence"/>
</dbReference>
<keyword evidence="7" id="KW-0645">Protease</keyword>
<dbReference type="InterPro" id="IPR042097">
    <property type="entry name" value="Aminopeptidase_N-like_N_sf"/>
</dbReference>
<comment type="cofactor">
    <cofactor evidence="2">
        <name>Zn(2+)</name>
        <dbReference type="ChEBI" id="CHEBI:29105"/>
    </cofactor>
</comment>
<dbReference type="InterPro" id="IPR035414">
    <property type="entry name" value="Peptidase_M1_pepN_Ig-like"/>
</dbReference>